<comment type="subcellular location">
    <subcellularLocation>
        <location evidence="2">Secreted</location>
    </subcellularLocation>
</comment>
<keyword evidence="8" id="KW-0325">Glycoprotein</keyword>
<dbReference type="OMA" id="YLEFPAM"/>
<dbReference type="InterPro" id="IPR001254">
    <property type="entry name" value="Trypsin_dom"/>
</dbReference>
<evidence type="ECO:0000256" key="3">
    <source>
        <dbReference type="ARBA" id="ARBA00012050"/>
    </source>
</evidence>
<dbReference type="FunFam" id="2.40.10.10:FF:000054">
    <property type="entry name" value="Complement C1r subcomponent"/>
    <property type="match status" value="1"/>
</dbReference>
<dbReference type="Ensembl" id="ENSVURT00010006115.1">
    <property type="protein sequence ID" value="ENSVURP00010005402.1"/>
    <property type="gene ID" value="ENSVURG00010004224.1"/>
</dbReference>
<evidence type="ECO:0000256" key="5">
    <source>
        <dbReference type="ARBA" id="ARBA00022525"/>
    </source>
</evidence>
<evidence type="ECO:0000256" key="6">
    <source>
        <dbReference type="ARBA" id="ARBA00022729"/>
    </source>
</evidence>
<reference evidence="10" key="3">
    <citation type="submission" date="2025-09" db="UniProtKB">
        <authorList>
            <consortium name="Ensembl"/>
        </authorList>
    </citation>
    <scope>IDENTIFICATION</scope>
</reference>
<evidence type="ECO:0000259" key="9">
    <source>
        <dbReference type="PROSITE" id="PS50240"/>
    </source>
</evidence>
<dbReference type="InterPro" id="IPR043504">
    <property type="entry name" value="Peptidase_S1_PA_chymotrypsin"/>
</dbReference>
<sequence length="73" mass="7782">MFHYNVCAGYTEGKIDTCQGDSGGPLMCKDVYSGIYVVIGITSWGSGCARAYKPGIYTSTWPGTWSSNPGEMG</sequence>
<dbReference type="PROSITE" id="PS00135">
    <property type="entry name" value="TRYPSIN_SER"/>
    <property type="match status" value="1"/>
</dbReference>
<dbReference type="Gene3D" id="2.40.10.10">
    <property type="entry name" value="Trypsin-like serine proteases"/>
    <property type="match status" value="1"/>
</dbReference>
<dbReference type="PANTHER" id="PTHR24252">
    <property type="entry name" value="ACROSIN-RELATED"/>
    <property type="match status" value="1"/>
</dbReference>
<keyword evidence="5" id="KW-0964">Secreted</keyword>
<dbReference type="Proteomes" id="UP000314987">
    <property type="component" value="Unassembled WGS sequence"/>
</dbReference>
<dbReference type="GO" id="GO:0007340">
    <property type="term" value="P:acrosome reaction"/>
    <property type="evidence" value="ECO:0007669"/>
    <property type="project" value="TreeGrafter"/>
</dbReference>
<organism evidence="10 11">
    <name type="scientific">Vombatus ursinus</name>
    <name type="common">Common wombat</name>
    <dbReference type="NCBI Taxonomy" id="29139"/>
    <lineage>
        <taxon>Eukaryota</taxon>
        <taxon>Metazoa</taxon>
        <taxon>Chordata</taxon>
        <taxon>Craniata</taxon>
        <taxon>Vertebrata</taxon>
        <taxon>Euteleostomi</taxon>
        <taxon>Mammalia</taxon>
        <taxon>Metatheria</taxon>
        <taxon>Diprotodontia</taxon>
        <taxon>Vombatidae</taxon>
        <taxon>Vombatus</taxon>
    </lineage>
</organism>
<dbReference type="PANTHER" id="PTHR24252:SF8">
    <property type="entry name" value="ACROSIN"/>
    <property type="match status" value="1"/>
</dbReference>
<keyword evidence="11" id="KW-1185">Reference proteome</keyword>
<evidence type="ECO:0000256" key="1">
    <source>
        <dbReference type="ARBA" id="ARBA00001656"/>
    </source>
</evidence>
<dbReference type="SUPFAM" id="SSF50494">
    <property type="entry name" value="Trypsin-like serine proteases"/>
    <property type="match status" value="1"/>
</dbReference>
<evidence type="ECO:0000256" key="7">
    <source>
        <dbReference type="ARBA" id="ARBA00023157"/>
    </source>
</evidence>
<protein>
    <recommendedName>
        <fullName evidence="4">Acrosin</fullName>
        <ecNumber evidence="3">3.4.21.10</ecNumber>
    </recommendedName>
</protein>
<proteinExistence type="predicted"/>
<reference evidence="10" key="2">
    <citation type="submission" date="2025-08" db="UniProtKB">
        <authorList>
            <consortium name="Ensembl"/>
        </authorList>
    </citation>
    <scope>IDENTIFICATION</scope>
</reference>
<evidence type="ECO:0000256" key="2">
    <source>
        <dbReference type="ARBA" id="ARBA00004613"/>
    </source>
</evidence>
<comment type="catalytic activity">
    <reaction evidence="1">
        <text>Preferential cleavage: Arg-|-Xaa, Lys-|-Xaa.</text>
        <dbReference type="EC" id="3.4.21.10"/>
    </reaction>
</comment>
<evidence type="ECO:0000313" key="11">
    <source>
        <dbReference type="Proteomes" id="UP000314987"/>
    </source>
</evidence>
<dbReference type="PROSITE" id="PS50240">
    <property type="entry name" value="TRYPSIN_DOM"/>
    <property type="match status" value="1"/>
</dbReference>
<evidence type="ECO:0000313" key="10">
    <source>
        <dbReference type="Ensembl" id="ENSVURP00010005402.1"/>
    </source>
</evidence>
<dbReference type="InterPro" id="IPR033116">
    <property type="entry name" value="TRYPSIN_SER"/>
</dbReference>
<dbReference type="STRING" id="29139.ENSVURP00010005402"/>
<accession>A0A4X2K7Z9</accession>
<dbReference type="EC" id="3.4.21.10" evidence="3"/>
<dbReference type="Pfam" id="PF00089">
    <property type="entry name" value="Trypsin"/>
    <property type="match status" value="1"/>
</dbReference>
<reference evidence="11" key="1">
    <citation type="submission" date="2018-12" db="EMBL/GenBank/DDBJ databases">
        <authorList>
            <person name="Yazar S."/>
        </authorList>
    </citation>
    <scope>NUCLEOTIDE SEQUENCE [LARGE SCALE GENOMIC DNA]</scope>
</reference>
<evidence type="ECO:0000256" key="8">
    <source>
        <dbReference type="ARBA" id="ARBA00023180"/>
    </source>
</evidence>
<feature type="domain" description="Peptidase S1" evidence="9">
    <location>
        <begin position="1"/>
        <end position="58"/>
    </location>
</feature>
<dbReference type="InterPro" id="IPR009003">
    <property type="entry name" value="Peptidase_S1_PA"/>
</dbReference>
<keyword evidence="6" id="KW-0732">Signal</keyword>
<dbReference type="GO" id="GO:0004252">
    <property type="term" value="F:serine-type endopeptidase activity"/>
    <property type="evidence" value="ECO:0007669"/>
    <property type="project" value="InterPro"/>
</dbReference>
<dbReference type="GO" id="GO:0006508">
    <property type="term" value="P:proteolysis"/>
    <property type="evidence" value="ECO:0007669"/>
    <property type="project" value="InterPro"/>
</dbReference>
<dbReference type="GeneTree" id="ENSGT00940000162430"/>
<dbReference type="GO" id="GO:0005576">
    <property type="term" value="C:extracellular region"/>
    <property type="evidence" value="ECO:0007669"/>
    <property type="project" value="UniProtKB-SubCell"/>
</dbReference>
<keyword evidence="7" id="KW-1015">Disulfide bond</keyword>
<dbReference type="AlphaFoldDB" id="A0A4X2K7Z9"/>
<name>A0A4X2K7Z9_VOMUR</name>
<evidence type="ECO:0000256" key="4">
    <source>
        <dbReference type="ARBA" id="ARBA00017161"/>
    </source>
</evidence>